<dbReference type="HAMAP" id="MF_01678">
    <property type="entry name" value="Salvage_MtnA"/>
    <property type="match status" value="1"/>
</dbReference>
<sequence length="372" mass="39441">MVDEYSPLQSICYQRGSLRLLDQRKLPLETVYLDILNASDGWNAIRDMVVRGAPAIAISAALSLAVEIFNLDFSGTSLDAASFLVKKLEYLVSSRPTAVNLSDAATKLQNLVLKSAETAAEAKFVIQTYIDAAENMLTDDVNTNKAICFHGADDIQSNLNDSKRISILTHCNTGSLATAGYGTALGVIRALHANGTLETAFCTETRPFNQGSRLTAFELVHDKIPATLIADSAAASLMKAGRVGAVIVGADRIAANGDTANKIGTYSLALCALHHGLPFYVAAPITSIDLSLSSGDQILIEERSPKELLCSDGGLGKQVAASGIGVWNPAFDVTPANLITAIITEKGVIRKVLADDFNIKGFIQNAANGKKE</sequence>
<dbReference type="GO" id="GO:0005737">
    <property type="term" value="C:cytoplasm"/>
    <property type="evidence" value="ECO:0007669"/>
    <property type="project" value="UniProtKB-SubCell"/>
</dbReference>
<dbReference type="InterPro" id="IPR011559">
    <property type="entry name" value="Initiation_fac_2B_a/b/d"/>
</dbReference>
<comment type="subcellular location">
    <subcellularLocation>
        <location evidence="6">Cytoplasm</location>
    </subcellularLocation>
    <subcellularLocation>
        <location evidence="6">Nucleus</location>
    </subcellularLocation>
</comment>
<dbReference type="InterPro" id="IPR042529">
    <property type="entry name" value="IF_2B-like_C"/>
</dbReference>
<dbReference type="FunFam" id="3.40.50.10470:FF:000003">
    <property type="entry name" value="Methylthioribose-1-phosphate isomerase"/>
    <property type="match status" value="1"/>
</dbReference>
<dbReference type="InterPro" id="IPR000649">
    <property type="entry name" value="IF-2B-related"/>
</dbReference>
<gene>
    <name evidence="7" type="ORF">KFK09_022466</name>
</gene>
<dbReference type="Gene3D" id="1.20.120.420">
    <property type="entry name" value="translation initiation factor eif-2b, domain 1"/>
    <property type="match status" value="1"/>
</dbReference>
<comment type="similarity">
    <text evidence="6">Belongs to the eIF-2B alpha/beta/delta subunits family. MtnA subfamily.</text>
</comment>
<dbReference type="SMR" id="A0A8T3AIP6"/>
<evidence type="ECO:0000256" key="3">
    <source>
        <dbReference type="ARBA" id="ARBA00023167"/>
    </source>
</evidence>
<keyword evidence="3 6" id="KW-0486">Methionine biosynthesis</keyword>
<dbReference type="EC" id="5.3.1.23" evidence="6"/>
<name>A0A8T3AIP6_DENNO</name>
<dbReference type="FunFam" id="1.20.120.420:FF:000002">
    <property type="entry name" value="Methylthioribose-1-phosphate isomerase"/>
    <property type="match status" value="1"/>
</dbReference>
<dbReference type="GO" id="GO:0046523">
    <property type="term" value="F:S-methyl-5-thioribose-1-phosphate isomerase activity"/>
    <property type="evidence" value="ECO:0007669"/>
    <property type="project" value="UniProtKB-UniRule"/>
</dbReference>
<evidence type="ECO:0000256" key="6">
    <source>
        <dbReference type="HAMAP-Rule" id="MF_03119"/>
    </source>
</evidence>
<proteinExistence type="inferred from homology"/>
<evidence type="ECO:0000313" key="7">
    <source>
        <dbReference type="EMBL" id="KAI0496159.1"/>
    </source>
</evidence>
<comment type="caution">
    <text evidence="7">The sequence shown here is derived from an EMBL/GenBank/DDBJ whole genome shotgun (WGS) entry which is preliminary data.</text>
</comment>
<comment type="function">
    <text evidence="6">Catalyzes the interconversion of methylthioribose-1-phosphate (MTR-1-P) into methylthioribulose-1-phosphate (MTRu-1-P).</text>
</comment>
<accession>A0A8T3AIP6</accession>
<dbReference type="Proteomes" id="UP000829196">
    <property type="component" value="Unassembled WGS sequence"/>
</dbReference>
<feature type="active site" description="Proton donor" evidence="6">
    <location>
        <position position="251"/>
    </location>
</feature>
<keyword evidence="5 6" id="KW-0539">Nucleus</keyword>
<evidence type="ECO:0000256" key="2">
    <source>
        <dbReference type="ARBA" id="ARBA00022605"/>
    </source>
</evidence>
<dbReference type="NCBIfam" id="TIGR00524">
    <property type="entry name" value="eIF-2B_rel"/>
    <property type="match status" value="1"/>
</dbReference>
<organism evidence="7 8">
    <name type="scientific">Dendrobium nobile</name>
    <name type="common">Orchid</name>
    <dbReference type="NCBI Taxonomy" id="94219"/>
    <lineage>
        <taxon>Eukaryota</taxon>
        <taxon>Viridiplantae</taxon>
        <taxon>Streptophyta</taxon>
        <taxon>Embryophyta</taxon>
        <taxon>Tracheophyta</taxon>
        <taxon>Spermatophyta</taxon>
        <taxon>Magnoliopsida</taxon>
        <taxon>Liliopsida</taxon>
        <taxon>Asparagales</taxon>
        <taxon>Orchidaceae</taxon>
        <taxon>Epidendroideae</taxon>
        <taxon>Malaxideae</taxon>
        <taxon>Dendrobiinae</taxon>
        <taxon>Dendrobium</taxon>
    </lineage>
</organism>
<reference evidence="7" key="1">
    <citation type="journal article" date="2022" name="Front. Genet.">
        <title>Chromosome-Scale Assembly of the Dendrobium nobile Genome Provides Insights Into the Molecular Mechanism of the Biosynthesis of the Medicinal Active Ingredient of Dendrobium.</title>
        <authorList>
            <person name="Xu Q."/>
            <person name="Niu S.-C."/>
            <person name="Li K.-L."/>
            <person name="Zheng P.-J."/>
            <person name="Zhang X.-J."/>
            <person name="Jia Y."/>
            <person name="Liu Y."/>
            <person name="Niu Y.-X."/>
            <person name="Yu L.-H."/>
            <person name="Chen D.-F."/>
            <person name="Zhang G.-Q."/>
        </authorList>
    </citation>
    <scope>NUCLEOTIDE SEQUENCE</scope>
    <source>
        <tissue evidence="7">Leaf</tissue>
    </source>
</reference>
<dbReference type="InterPro" id="IPR037171">
    <property type="entry name" value="NagB/RpiA_transferase-like"/>
</dbReference>
<dbReference type="NCBIfam" id="NF004326">
    <property type="entry name" value="PRK05720.1"/>
    <property type="match status" value="1"/>
</dbReference>
<dbReference type="GO" id="GO:0019509">
    <property type="term" value="P:L-methionine salvage from methylthioadenosine"/>
    <property type="evidence" value="ECO:0007669"/>
    <property type="project" value="UniProtKB-UniRule"/>
</dbReference>
<evidence type="ECO:0000256" key="5">
    <source>
        <dbReference type="ARBA" id="ARBA00023242"/>
    </source>
</evidence>
<dbReference type="InterPro" id="IPR027363">
    <property type="entry name" value="M1Pi_N"/>
</dbReference>
<comment type="pathway">
    <text evidence="6">Amino-acid biosynthesis; L-methionine biosynthesis via salvage pathway; L-methionine from S-methyl-5-thio-alpha-D-ribose 1-phosphate: step 1/6.</text>
</comment>
<keyword evidence="2 6" id="KW-0028">Amino-acid biosynthesis</keyword>
<dbReference type="InterPro" id="IPR005251">
    <property type="entry name" value="IF-M1Pi"/>
</dbReference>
<evidence type="ECO:0000313" key="8">
    <source>
        <dbReference type="Proteomes" id="UP000829196"/>
    </source>
</evidence>
<dbReference type="SUPFAM" id="SSF100950">
    <property type="entry name" value="NagB/RpiA/CoA transferase-like"/>
    <property type="match status" value="1"/>
</dbReference>
<evidence type="ECO:0000256" key="4">
    <source>
        <dbReference type="ARBA" id="ARBA00023235"/>
    </source>
</evidence>
<dbReference type="NCBIfam" id="TIGR00512">
    <property type="entry name" value="salvage_mtnA"/>
    <property type="match status" value="1"/>
</dbReference>
<keyword evidence="4 6" id="KW-0413">Isomerase</keyword>
<dbReference type="Gene3D" id="3.40.50.10470">
    <property type="entry name" value="Translation initiation factor eif-2b, domain 2"/>
    <property type="match status" value="1"/>
</dbReference>
<dbReference type="EMBL" id="JAGYWB010000016">
    <property type="protein sequence ID" value="KAI0496159.1"/>
    <property type="molecule type" value="Genomic_DNA"/>
</dbReference>
<keyword evidence="1 6" id="KW-0963">Cytoplasm</keyword>
<protein>
    <recommendedName>
        <fullName evidence="6">Methylthioribose-1-phosphate isomerase</fullName>
        <shortName evidence="6">M1Pi</shortName>
        <shortName evidence="6">MTR-1-P isomerase</shortName>
        <ecNumber evidence="6">5.3.1.23</ecNumber>
    </recommendedName>
    <alternativeName>
        <fullName evidence="6">S-methyl-5-thioribose-1-phosphate isomerase</fullName>
    </alternativeName>
    <alternativeName>
        <fullName evidence="6">Translation initiation factor eIF-2B subunit alpha/beta/delta-like protein</fullName>
    </alternativeName>
</protein>
<feature type="site" description="Transition state stabilizer" evidence="6">
    <location>
        <position position="171"/>
    </location>
</feature>
<evidence type="ECO:0000256" key="1">
    <source>
        <dbReference type="ARBA" id="ARBA00022490"/>
    </source>
</evidence>
<dbReference type="PANTHER" id="PTHR43475">
    <property type="entry name" value="METHYLTHIORIBOSE-1-PHOSPHATE ISOMERASE"/>
    <property type="match status" value="1"/>
</dbReference>
<dbReference type="OrthoDB" id="2461at2759"/>
<comment type="catalytic activity">
    <reaction evidence="6">
        <text>5-(methylsulfanyl)-alpha-D-ribose 1-phosphate = 5-(methylsulfanyl)-D-ribulose 1-phosphate</text>
        <dbReference type="Rhea" id="RHEA:19989"/>
        <dbReference type="ChEBI" id="CHEBI:58533"/>
        <dbReference type="ChEBI" id="CHEBI:58548"/>
        <dbReference type="EC" id="5.3.1.23"/>
    </reaction>
</comment>
<keyword evidence="8" id="KW-1185">Reference proteome</keyword>
<dbReference type="PANTHER" id="PTHR43475:SF1">
    <property type="entry name" value="METHYLTHIORIBOSE-1-PHOSPHATE ISOMERASE"/>
    <property type="match status" value="1"/>
</dbReference>
<dbReference type="Pfam" id="PF01008">
    <property type="entry name" value="IF-2B"/>
    <property type="match status" value="1"/>
</dbReference>
<dbReference type="AlphaFoldDB" id="A0A8T3AIP6"/>
<dbReference type="GO" id="GO:0005634">
    <property type="term" value="C:nucleus"/>
    <property type="evidence" value="ECO:0007669"/>
    <property type="project" value="UniProtKB-SubCell"/>
</dbReference>